<dbReference type="GO" id="GO:0005524">
    <property type="term" value="F:ATP binding"/>
    <property type="evidence" value="ECO:0007669"/>
    <property type="project" value="UniProtKB-UniRule"/>
</dbReference>
<evidence type="ECO:0000256" key="3">
    <source>
        <dbReference type="SAM" id="Phobius"/>
    </source>
</evidence>
<evidence type="ECO:0000256" key="2">
    <source>
        <dbReference type="SAM" id="MobiDB-lite"/>
    </source>
</evidence>
<dbReference type="SMART" id="SM00220">
    <property type="entry name" value="S_TKc"/>
    <property type="match status" value="1"/>
</dbReference>
<dbReference type="EMBL" id="GDJX01019149">
    <property type="protein sequence ID" value="JAT48787.1"/>
    <property type="molecule type" value="Transcribed_RNA"/>
</dbReference>
<dbReference type="PROSITE" id="PS00109">
    <property type="entry name" value="PROTEIN_KINASE_TYR"/>
    <property type="match status" value="1"/>
</dbReference>
<keyword evidence="3" id="KW-0472">Membrane</keyword>
<accession>A0A1D1Y2D2</accession>
<dbReference type="PROSITE" id="PS50011">
    <property type="entry name" value="PROTEIN_KINASE_DOM"/>
    <property type="match status" value="1"/>
</dbReference>
<organism evidence="5">
    <name type="scientific">Anthurium amnicola</name>
    <dbReference type="NCBI Taxonomy" id="1678845"/>
    <lineage>
        <taxon>Eukaryota</taxon>
        <taxon>Viridiplantae</taxon>
        <taxon>Streptophyta</taxon>
        <taxon>Embryophyta</taxon>
        <taxon>Tracheophyta</taxon>
        <taxon>Spermatophyta</taxon>
        <taxon>Magnoliopsida</taxon>
        <taxon>Liliopsida</taxon>
        <taxon>Araceae</taxon>
        <taxon>Pothoideae</taxon>
        <taxon>Potheae</taxon>
        <taxon>Anthurium</taxon>
    </lineage>
</organism>
<reference evidence="5" key="1">
    <citation type="submission" date="2015-07" db="EMBL/GenBank/DDBJ databases">
        <title>Transcriptome Assembly of Anthurium amnicola.</title>
        <authorList>
            <person name="Suzuki J."/>
        </authorList>
    </citation>
    <scope>NUCLEOTIDE SEQUENCE</scope>
</reference>
<dbReference type="InterPro" id="IPR000719">
    <property type="entry name" value="Prot_kinase_dom"/>
</dbReference>
<keyword evidence="3" id="KW-1133">Transmembrane helix</keyword>
<dbReference type="AlphaFoldDB" id="A0A1D1Y2D2"/>
<dbReference type="Gene3D" id="1.10.510.10">
    <property type="entry name" value="Transferase(Phosphotransferase) domain 1"/>
    <property type="match status" value="1"/>
</dbReference>
<feature type="binding site" evidence="1">
    <location>
        <position position="394"/>
    </location>
    <ligand>
        <name>ATP</name>
        <dbReference type="ChEBI" id="CHEBI:30616"/>
    </ligand>
</feature>
<keyword evidence="5" id="KW-0808">Transferase</keyword>
<evidence type="ECO:0000313" key="5">
    <source>
        <dbReference type="EMBL" id="JAT48787.1"/>
    </source>
</evidence>
<dbReference type="PROSITE" id="PS00107">
    <property type="entry name" value="PROTEIN_KINASE_ATP"/>
    <property type="match status" value="1"/>
</dbReference>
<dbReference type="InterPro" id="IPR017441">
    <property type="entry name" value="Protein_kinase_ATP_BS"/>
</dbReference>
<keyword evidence="3" id="KW-0812">Transmembrane</keyword>
<keyword evidence="1" id="KW-0067">ATP-binding</keyword>
<keyword evidence="5" id="KW-0418">Kinase</keyword>
<evidence type="ECO:0000256" key="1">
    <source>
        <dbReference type="PROSITE-ProRule" id="PRU10141"/>
    </source>
</evidence>
<dbReference type="Pfam" id="PF00069">
    <property type="entry name" value="Pkinase"/>
    <property type="match status" value="1"/>
</dbReference>
<gene>
    <name evidence="5" type="primary">grp_0</name>
    <name evidence="5" type="ORF">g.38756</name>
</gene>
<sequence>MSNTIPSVEDVEGYDTERLIAYLQTKISNLGEKDFIKLRDQYVDGQAFVNMTQNEFAEPPFNFGYGKAKNLGVLINRLNSQRLLSQEQALLCVPLPIGYHPNVITSQGTTYSGDQFPTEIRIWDLFEEVNNFHFNNEPKFERPQFGNFPSCINEEDIRGAFYYNICQVLNVLLPDYEFSRQPVPIAGIPDFSALFGAFKFIAPIEIKREHVLLSDGKQTFLYFDETTQRYEMNEHARDVIRQIFTYMAEAELQYGVLSTYQHHWFLRRPADEPSVLYISDTLLIHSQSPPVLKTYAYMVQVLCADSFSRNPVITTDKRKRQSVSYSESTTKSTKRGRTTVIASKKKSSSSTNEIKQTPIQNINFADFKYKSILGQGRSGKTLLCEFRGNTIALKCADLSKTPHVLKEMQQEVNIYRILSDIQGIHIPNLLCYGFYGGMYYAIGMTLVGSALNNYKHITERQRAMGLLALNAIHDRGVLHNDIREENILLDDTNDAVYLIDFGMARYHCDAKKSWRLFDEERRKLIRLLDHYTLLDSVIVE</sequence>
<keyword evidence="1" id="KW-0547">Nucleotide-binding</keyword>
<dbReference type="InterPro" id="IPR052396">
    <property type="entry name" value="Meiotic_Drive_Suppr_Kinase"/>
</dbReference>
<feature type="region of interest" description="Disordered" evidence="2">
    <location>
        <begin position="318"/>
        <end position="353"/>
    </location>
</feature>
<name>A0A1D1Y2D2_9ARAE</name>
<feature type="domain" description="Protein kinase" evidence="4">
    <location>
        <begin position="367"/>
        <end position="540"/>
    </location>
</feature>
<feature type="compositionally biased region" description="Basic residues" evidence="2">
    <location>
        <begin position="332"/>
        <end position="347"/>
    </location>
</feature>
<dbReference type="InterPro" id="IPR011009">
    <property type="entry name" value="Kinase-like_dom_sf"/>
</dbReference>
<dbReference type="InterPro" id="IPR013761">
    <property type="entry name" value="SAM/pointed_sf"/>
</dbReference>
<dbReference type="PANTHER" id="PTHR37171:SF1">
    <property type="entry name" value="SERINE_THREONINE-PROTEIN KINASE YRZF-RELATED"/>
    <property type="match status" value="1"/>
</dbReference>
<feature type="transmembrane region" description="Helical" evidence="3">
    <location>
        <begin position="432"/>
        <end position="454"/>
    </location>
</feature>
<dbReference type="Gene3D" id="1.10.150.50">
    <property type="entry name" value="Transcription Factor, Ets-1"/>
    <property type="match status" value="1"/>
</dbReference>
<dbReference type="GO" id="GO:0004672">
    <property type="term" value="F:protein kinase activity"/>
    <property type="evidence" value="ECO:0007669"/>
    <property type="project" value="InterPro"/>
</dbReference>
<proteinExistence type="predicted"/>
<evidence type="ECO:0000259" key="4">
    <source>
        <dbReference type="PROSITE" id="PS50011"/>
    </source>
</evidence>
<protein>
    <submittedName>
        <fullName evidence="5">Serine/threonine-protein kinase grp</fullName>
    </submittedName>
</protein>
<dbReference type="InterPro" id="IPR008266">
    <property type="entry name" value="Tyr_kinase_AS"/>
</dbReference>
<dbReference type="PANTHER" id="PTHR37171">
    <property type="entry name" value="SERINE/THREONINE-PROTEIN KINASE YRZF-RELATED"/>
    <property type="match status" value="1"/>
</dbReference>
<dbReference type="SUPFAM" id="SSF56112">
    <property type="entry name" value="Protein kinase-like (PK-like)"/>
    <property type="match status" value="1"/>
</dbReference>